<keyword evidence="1" id="KW-1133">Transmembrane helix</keyword>
<accession>A0AAU8M0M9</accession>
<keyword evidence="1" id="KW-0472">Membrane</keyword>
<reference evidence="2" key="2">
    <citation type="submission" date="2024-06" db="EMBL/GenBank/DDBJ databases">
        <authorList>
            <person name="Plum-Jensen L.E."/>
            <person name="Schramm A."/>
            <person name="Marshall I.P.G."/>
        </authorList>
    </citation>
    <scope>NUCLEOTIDE SEQUENCE</scope>
    <source>
        <strain evidence="2">Rat1</strain>
    </source>
</reference>
<evidence type="ECO:0000256" key="1">
    <source>
        <dbReference type="SAM" id="Phobius"/>
    </source>
</evidence>
<feature type="transmembrane region" description="Helical" evidence="1">
    <location>
        <begin position="42"/>
        <end position="62"/>
    </location>
</feature>
<protein>
    <submittedName>
        <fullName evidence="2">Uncharacterized protein</fullName>
    </submittedName>
</protein>
<keyword evidence="1" id="KW-0812">Transmembrane</keyword>
<feature type="transmembrane region" description="Helical" evidence="1">
    <location>
        <begin position="12"/>
        <end position="30"/>
    </location>
</feature>
<organism evidence="2">
    <name type="scientific">Candidatus Electrothrix aestuarii</name>
    <dbReference type="NCBI Taxonomy" id="3062594"/>
    <lineage>
        <taxon>Bacteria</taxon>
        <taxon>Pseudomonadati</taxon>
        <taxon>Thermodesulfobacteriota</taxon>
        <taxon>Desulfobulbia</taxon>
        <taxon>Desulfobulbales</taxon>
        <taxon>Desulfobulbaceae</taxon>
        <taxon>Candidatus Electrothrix</taxon>
    </lineage>
</organism>
<sequence>MKSEFFRRLKRNSLLIGMAFIFEIAIRPLVQYGGETTASSMSAGLVGLCLVALTANVFFVAFNTFANQLLWHAGMVFYRRYF</sequence>
<dbReference type="EMBL" id="CP159373">
    <property type="protein sequence ID" value="XCN74993.1"/>
    <property type="molecule type" value="Genomic_DNA"/>
</dbReference>
<name>A0AAU8M0M9_9BACT</name>
<dbReference type="AlphaFoldDB" id="A0AAU8M0M9"/>
<reference evidence="2" key="1">
    <citation type="journal article" date="2024" name="Syst. Appl. Microbiol.">
        <title>First single-strain enrichments of Electrothrix cable bacteria, description of E. aestuarii sp. nov. and E. rattekaaiensis sp. nov., and proposal of a cable bacteria taxonomy following the rules of the SeqCode.</title>
        <authorList>
            <person name="Plum-Jensen L.E."/>
            <person name="Schramm A."/>
            <person name="Marshall I.P.G."/>
        </authorList>
    </citation>
    <scope>NUCLEOTIDE SEQUENCE</scope>
    <source>
        <strain evidence="2">Rat1</strain>
    </source>
</reference>
<proteinExistence type="predicted"/>
<gene>
    <name evidence="2" type="ORF">Q3M24_09745</name>
</gene>
<dbReference type="KEGG" id="eaj:Q3M24_09745"/>
<evidence type="ECO:0000313" key="2">
    <source>
        <dbReference type="EMBL" id="XCN74993.1"/>
    </source>
</evidence>